<dbReference type="Proteomes" id="UP001058974">
    <property type="component" value="Chromosome 2"/>
</dbReference>
<gene>
    <name evidence="2" type="ORF">KIW84_022824</name>
</gene>
<evidence type="ECO:0000313" key="3">
    <source>
        <dbReference type="Proteomes" id="UP001058974"/>
    </source>
</evidence>
<organism evidence="2 3">
    <name type="scientific">Pisum sativum</name>
    <name type="common">Garden pea</name>
    <name type="synonym">Lathyrus oleraceus</name>
    <dbReference type="NCBI Taxonomy" id="3888"/>
    <lineage>
        <taxon>Eukaryota</taxon>
        <taxon>Viridiplantae</taxon>
        <taxon>Streptophyta</taxon>
        <taxon>Embryophyta</taxon>
        <taxon>Tracheophyta</taxon>
        <taxon>Spermatophyta</taxon>
        <taxon>Magnoliopsida</taxon>
        <taxon>eudicotyledons</taxon>
        <taxon>Gunneridae</taxon>
        <taxon>Pentapetalae</taxon>
        <taxon>rosids</taxon>
        <taxon>fabids</taxon>
        <taxon>Fabales</taxon>
        <taxon>Fabaceae</taxon>
        <taxon>Papilionoideae</taxon>
        <taxon>50 kb inversion clade</taxon>
        <taxon>NPAAA clade</taxon>
        <taxon>Hologalegina</taxon>
        <taxon>IRL clade</taxon>
        <taxon>Fabeae</taxon>
        <taxon>Lathyrus</taxon>
    </lineage>
</organism>
<name>A0A9D4YDE5_PEA</name>
<dbReference type="Gramene" id="Psat02G0282400-T1">
    <property type="protein sequence ID" value="KAI5436474.1"/>
    <property type="gene ID" value="KIW84_022824"/>
</dbReference>
<feature type="region of interest" description="Disordered" evidence="1">
    <location>
        <begin position="194"/>
        <end position="219"/>
    </location>
</feature>
<keyword evidence="3" id="KW-1185">Reference proteome</keyword>
<dbReference type="InterPro" id="IPR015943">
    <property type="entry name" value="WD40/YVTN_repeat-like_dom_sf"/>
</dbReference>
<dbReference type="EMBL" id="JAMSHJ010000002">
    <property type="protein sequence ID" value="KAI5436474.1"/>
    <property type="molecule type" value="Genomic_DNA"/>
</dbReference>
<evidence type="ECO:0000256" key="1">
    <source>
        <dbReference type="SAM" id="MobiDB-lite"/>
    </source>
</evidence>
<proteinExistence type="predicted"/>
<comment type="caution">
    <text evidence="2">The sequence shown here is derived from an EMBL/GenBank/DDBJ whole genome shotgun (WGS) entry which is preliminary data.</text>
</comment>
<accession>A0A9D4YDE5</accession>
<protein>
    <submittedName>
        <fullName evidence="2">Uncharacterized protein</fullName>
    </submittedName>
</protein>
<evidence type="ECO:0000313" key="2">
    <source>
        <dbReference type="EMBL" id="KAI5436474.1"/>
    </source>
</evidence>
<reference evidence="2 3" key="1">
    <citation type="journal article" date="2022" name="Nat. Genet.">
        <title>Improved pea reference genome and pan-genome highlight genomic features and evolutionary characteristics.</title>
        <authorList>
            <person name="Yang T."/>
            <person name="Liu R."/>
            <person name="Luo Y."/>
            <person name="Hu S."/>
            <person name="Wang D."/>
            <person name="Wang C."/>
            <person name="Pandey M.K."/>
            <person name="Ge S."/>
            <person name="Xu Q."/>
            <person name="Li N."/>
            <person name="Li G."/>
            <person name="Huang Y."/>
            <person name="Saxena R.K."/>
            <person name="Ji Y."/>
            <person name="Li M."/>
            <person name="Yan X."/>
            <person name="He Y."/>
            <person name="Liu Y."/>
            <person name="Wang X."/>
            <person name="Xiang C."/>
            <person name="Varshney R.K."/>
            <person name="Ding H."/>
            <person name="Gao S."/>
            <person name="Zong X."/>
        </authorList>
    </citation>
    <scope>NUCLEOTIDE SEQUENCE [LARGE SCALE GENOMIC DNA]</scope>
    <source>
        <strain evidence="2 3">cv. Zhongwan 6</strain>
    </source>
</reference>
<dbReference type="Gene3D" id="2.130.10.10">
    <property type="entry name" value="YVTN repeat-like/Quinoprotein amine dehydrogenase"/>
    <property type="match status" value="1"/>
</dbReference>
<dbReference type="AlphaFoldDB" id="A0A9D4YDE5"/>
<sequence>MEKGKSIDRADMVLGLFLDGMTTNSSNQVAIDDQGEDSMNKDNKQKAPIEKRFEYKGLPIHVQVHPPMVQHVVQYQNQRYHPGMPLVYPGASSSTVVTPQYTYIGASSSTVVTPQYTYHPGMPLANPGLDKDSKQKLKAMQRCGQPIPCGAFNNDGSIYAYAVCYDCSKGAENHNPTTAKNCIYLHLPQDFEVKGKPRAGSTGNAKEKKKHQERIAENKRKRGKIGGKNEYKNYPTRLFDEAQIHTFMISHGSVSSWPRQIHDRIWRCRKFFLSILPDDFVSLGLQSR</sequence>